<accession>A0ABM0K6Y6</accession>
<dbReference type="RefSeq" id="XP_005110183.1">
    <property type="nucleotide sequence ID" value="XM_005110126.2"/>
</dbReference>
<dbReference type="Pfam" id="PF02995">
    <property type="entry name" value="DUF229"/>
    <property type="match status" value="1"/>
</dbReference>
<dbReference type="PANTHER" id="PTHR10974">
    <property type="entry name" value="FI08016P-RELATED"/>
    <property type="match status" value="1"/>
</dbReference>
<sequence>MLLFRIVRRNFTPKTFILLTVLLVGLMWANYRLGGHTLSSGTGGGGGGGGGGHARHVVQPVYRDNATSEVATTLRDVGGWKVGQTCMLPRLEVQDPVMMKFWKEFKPVKCPPQPRDWVHVENGTHQVLPRRDIFGDEELRDFLTQIHASGHLNHTVLFLFGDHGARYSKVRATWSGKMEERLPYMGIR</sequence>
<reference evidence="2" key="1">
    <citation type="submission" date="2025-08" db="UniProtKB">
        <authorList>
            <consortium name="RefSeq"/>
        </authorList>
    </citation>
    <scope>IDENTIFICATION</scope>
</reference>
<dbReference type="InterPro" id="IPR004245">
    <property type="entry name" value="DUF229"/>
</dbReference>
<evidence type="ECO:0000313" key="2">
    <source>
        <dbReference type="RefSeq" id="XP_005110183.1"/>
    </source>
</evidence>
<dbReference type="PANTHER" id="PTHR10974:SF1">
    <property type="entry name" value="FI08016P-RELATED"/>
    <property type="match status" value="1"/>
</dbReference>
<dbReference type="Proteomes" id="UP000694888">
    <property type="component" value="Unplaced"/>
</dbReference>
<proteinExistence type="predicted"/>
<name>A0ABM0K6Y6_APLCA</name>
<protein>
    <submittedName>
        <fullName evidence="2">Uncharacterized protein LOC101854607</fullName>
    </submittedName>
</protein>
<evidence type="ECO:0000313" key="1">
    <source>
        <dbReference type="Proteomes" id="UP000694888"/>
    </source>
</evidence>
<dbReference type="GeneID" id="101854607"/>
<organism evidence="1 2">
    <name type="scientific">Aplysia californica</name>
    <name type="common">California sea hare</name>
    <dbReference type="NCBI Taxonomy" id="6500"/>
    <lineage>
        <taxon>Eukaryota</taxon>
        <taxon>Metazoa</taxon>
        <taxon>Spiralia</taxon>
        <taxon>Lophotrochozoa</taxon>
        <taxon>Mollusca</taxon>
        <taxon>Gastropoda</taxon>
        <taxon>Heterobranchia</taxon>
        <taxon>Euthyneura</taxon>
        <taxon>Tectipleura</taxon>
        <taxon>Aplysiida</taxon>
        <taxon>Aplysioidea</taxon>
        <taxon>Aplysiidae</taxon>
        <taxon>Aplysia</taxon>
    </lineage>
</organism>
<keyword evidence="1" id="KW-1185">Reference proteome</keyword>
<gene>
    <name evidence="2" type="primary">LOC101854607</name>
</gene>